<gene>
    <name evidence="1" type="ORF">RM479_17145</name>
</gene>
<dbReference type="EMBL" id="JAVREP010000011">
    <property type="protein sequence ID" value="MDT0330141.1"/>
    <property type="molecule type" value="Genomic_DNA"/>
</dbReference>
<proteinExistence type="predicted"/>
<name>A0ABU2MDZ2_9ACTN</name>
<organism evidence="1 2">
    <name type="scientific">Nocardiopsis lambiniae</name>
    <dbReference type="NCBI Taxonomy" id="3075539"/>
    <lineage>
        <taxon>Bacteria</taxon>
        <taxon>Bacillati</taxon>
        <taxon>Actinomycetota</taxon>
        <taxon>Actinomycetes</taxon>
        <taxon>Streptosporangiales</taxon>
        <taxon>Nocardiopsidaceae</taxon>
        <taxon>Nocardiopsis</taxon>
    </lineage>
</organism>
<evidence type="ECO:0000313" key="1">
    <source>
        <dbReference type="EMBL" id="MDT0330141.1"/>
    </source>
</evidence>
<protein>
    <submittedName>
        <fullName evidence="1">Uncharacterized protein</fullName>
    </submittedName>
</protein>
<dbReference type="RefSeq" id="WP_311512722.1">
    <property type="nucleotide sequence ID" value="NZ_JAVREP010000011.1"/>
</dbReference>
<dbReference type="Proteomes" id="UP001183390">
    <property type="component" value="Unassembled WGS sequence"/>
</dbReference>
<reference evidence="2" key="1">
    <citation type="submission" date="2023-07" db="EMBL/GenBank/DDBJ databases">
        <title>30 novel species of actinomycetes from the DSMZ collection.</title>
        <authorList>
            <person name="Nouioui I."/>
        </authorList>
    </citation>
    <scope>NUCLEOTIDE SEQUENCE [LARGE SCALE GENOMIC DNA]</scope>
    <source>
        <strain evidence="2">DSM 44743</strain>
    </source>
</reference>
<comment type="caution">
    <text evidence="1">The sequence shown here is derived from an EMBL/GenBank/DDBJ whole genome shotgun (WGS) entry which is preliminary data.</text>
</comment>
<sequence length="50" mass="5505">MRTEHEHHWITDSAHTTSEGLVAYQHCACGGRRVTLSPAVTVAATSTDRR</sequence>
<evidence type="ECO:0000313" key="2">
    <source>
        <dbReference type="Proteomes" id="UP001183390"/>
    </source>
</evidence>
<accession>A0ABU2MDZ2</accession>
<keyword evidence="2" id="KW-1185">Reference proteome</keyword>